<evidence type="ECO:0000256" key="2">
    <source>
        <dbReference type="SAM" id="SignalP"/>
    </source>
</evidence>
<feature type="compositionally biased region" description="Basic and acidic residues" evidence="1">
    <location>
        <begin position="46"/>
        <end position="63"/>
    </location>
</feature>
<feature type="region of interest" description="Disordered" evidence="1">
    <location>
        <begin position="33"/>
        <end position="63"/>
    </location>
</feature>
<evidence type="ECO:0000313" key="4">
    <source>
        <dbReference type="Proteomes" id="UP000600139"/>
    </source>
</evidence>
<keyword evidence="4" id="KW-1185">Reference proteome</keyword>
<protein>
    <recommendedName>
        <fullName evidence="5">HEAT repeat domain-containing protein</fullName>
    </recommendedName>
</protein>
<dbReference type="AlphaFoldDB" id="A0A934V8Y8"/>
<evidence type="ECO:0000256" key="1">
    <source>
        <dbReference type="SAM" id="MobiDB-lite"/>
    </source>
</evidence>
<comment type="caution">
    <text evidence="3">The sequence shown here is derived from an EMBL/GenBank/DDBJ whole genome shotgun (WGS) entry which is preliminary data.</text>
</comment>
<accession>A0A934V8Y8</accession>
<evidence type="ECO:0000313" key="3">
    <source>
        <dbReference type="EMBL" id="MBK1814613.1"/>
    </source>
</evidence>
<evidence type="ECO:0008006" key="5">
    <source>
        <dbReference type="Google" id="ProtNLM"/>
    </source>
</evidence>
<feature type="chain" id="PRO_5036874515" description="HEAT repeat domain-containing protein" evidence="2">
    <location>
        <begin position="24"/>
        <end position="513"/>
    </location>
</feature>
<gene>
    <name evidence="3" type="ORF">JIN84_03250</name>
</gene>
<dbReference type="EMBL" id="JAENIK010000004">
    <property type="protein sequence ID" value="MBK1814613.1"/>
    <property type="molecule type" value="Genomic_DNA"/>
</dbReference>
<sequence length="513" mass="57135">MKPIPRTGFIALTHALAIAVGWAAYQASGFQGPGFSTTEPPAARTKSTDRTSKDTKTTDRTPKDTKAVEEILAPILAFLENRREVYDQRTDDTIRQTSQNILDRIASIDIPADFAKELEAVEAGPDEGKFVEMAALVFHWMNHDSKAFFDWLRADPKKRGVGLGVSLLFSLEPEIYRRSGVEGVLAQLVHAEGCKHQLSGDLGRSLAKSGDIAGILKARQLLIPDAHASNPEDWRRLVINIGQNWPADKTTALIRLAVEMDEPMLLTTHRRNIEGHGGYIAGLLADESLPEDFRKKISENPMARNSIIGDSSLPLDMRLANGGDLARIISGDVGRLLSEDRDWAFAFRNGQATAEKIMTVVSAGTPELARSQPDDLRNFVFRELSEENPAAAMVLLKDMPDDKRSEFALLVSRTHFDNVEPSKFLELLEQIPSDTPEQWDDRLDAWNLRGYKNNERLQEGYVEWVRALPPGLDREMALYSLARAVNAKNPGLAEDLRSQVSDPELKKRIASHR</sequence>
<organism evidence="3 4">
    <name type="scientific">Luteolibacter yonseiensis</name>
    <dbReference type="NCBI Taxonomy" id="1144680"/>
    <lineage>
        <taxon>Bacteria</taxon>
        <taxon>Pseudomonadati</taxon>
        <taxon>Verrucomicrobiota</taxon>
        <taxon>Verrucomicrobiia</taxon>
        <taxon>Verrucomicrobiales</taxon>
        <taxon>Verrucomicrobiaceae</taxon>
        <taxon>Luteolibacter</taxon>
    </lineage>
</organism>
<proteinExistence type="predicted"/>
<dbReference type="Proteomes" id="UP000600139">
    <property type="component" value="Unassembled WGS sequence"/>
</dbReference>
<dbReference type="RefSeq" id="WP_200349570.1">
    <property type="nucleotide sequence ID" value="NZ_BAABHZ010000010.1"/>
</dbReference>
<feature type="signal peptide" evidence="2">
    <location>
        <begin position="1"/>
        <end position="23"/>
    </location>
</feature>
<keyword evidence="2" id="KW-0732">Signal</keyword>
<reference evidence="3" key="1">
    <citation type="submission" date="2021-01" db="EMBL/GenBank/DDBJ databases">
        <title>Modified the classification status of verrucomicrobia.</title>
        <authorList>
            <person name="Feng X."/>
        </authorList>
    </citation>
    <scope>NUCLEOTIDE SEQUENCE</scope>
    <source>
        <strain evidence="3">JCM 18052</strain>
    </source>
</reference>
<name>A0A934V8Y8_9BACT</name>